<sequence>MSASKNVSNLGGTSHDQLIQRISKDLGDIGPNVPSKRMGSHEAVFSTSKDLITYIFPDFKAVDYFRRDFVSLNEFHILEKTEANGFEIYLVDQWIRDRKIGSVASVFTGNSHSKVKVCKFTTTKKQSRNYPPRFQEYLNELLLNHATFKRMDLVPNANPSNSSVVEDGSDIAAYLLVTNISAMPHNLFLIPIPEGDVRAVGHRYMVNSNLKKLKCGGRSLSLLAEKVSDASEDKFRQMYCILNESVPIQFAILELVNIIQTCLFYFDLLDAKYADGLLCHKTEDAIKNWWNLVGLPHFNSKPNHKSGVLCSKTVAAIISLTVSVKLRLQLIGGCDVPKDPFEAESFLISIGHFQKQVKIEKRRKLNLLTLSRLFYYTNQNALSEKSKSFYSPFGNELSFDDTELATFFDQSYVSPSGAKNNSSASLPGQAASAYRRNKIYYSKELKKLTNVVKNTVQDHIMVKEDQDDLYADTSLTKPTTKLRNKIGFKLSDNLVPADIETTDIELFSKKCIVGKVLQRLWVGLSPSDVKLAIGQVSGEKEPNSSFISGDNDGYTFLSFCDAFSANQDLHQVADKSGRLGRMKLTFQSRKTTTKSDTNESQANEFQNPPARHETYGSLLDSELRKLSDSLSPLEMNTDTNCNSSDIVAEKRDISSLSRRNSYPFVKSFGESNLRTITATQPDGHGLRAHNRYSKRAVSFSILEDFFNDFSTSISHERTRMDYLSEVSRAILLENLRKGCENTLSTEVAPKEKLINLELQKILNSHSIMVHRKLRFESEYGAVLDIRMKDLADNLDKMAFRSRDLLKKIDELDEHLEIFESKLHSESMTKLDSIINRVLHSAKFDCVFEDRDEKLQIVKSLTGADQLHDEEKFSSKSSLCIRQFIVFLYQIALMILQLFHFDRSKMNLDRIRGQYRKLDPNRKYIRKIYKIIEREPQDGAPSQFSSDNSEEAA</sequence>
<evidence type="ECO:0000259" key="2">
    <source>
        <dbReference type="Pfam" id="PF25995"/>
    </source>
</evidence>
<dbReference type="EMBL" id="LXTC01000001">
    <property type="protein sequence ID" value="OBA24505.1"/>
    <property type="molecule type" value="Genomic_DNA"/>
</dbReference>
<keyword evidence="4" id="KW-1185">Reference proteome</keyword>
<feature type="domain" description="STB6-like N-terminal" evidence="2">
    <location>
        <begin position="53"/>
        <end position="213"/>
    </location>
</feature>
<evidence type="ECO:0000313" key="4">
    <source>
        <dbReference type="Proteomes" id="UP000092555"/>
    </source>
</evidence>
<accession>A0A1A0HKF5</accession>
<comment type="caution">
    <text evidence="3">The sequence shown here is derived from an EMBL/GenBank/DDBJ whole genome shotgun (WGS) entry which is preliminary data.</text>
</comment>
<proteinExistence type="predicted"/>
<dbReference type="Proteomes" id="UP000092555">
    <property type="component" value="Unassembled WGS sequence"/>
</dbReference>
<protein>
    <recommendedName>
        <fullName evidence="2">STB6-like N-terminal domain-containing protein</fullName>
    </recommendedName>
</protein>
<dbReference type="PANTHER" id="PTHR31011">
    <property type="entry name" value="PROTEIN STB2-RELATED"/>
    <property type="match status" value="1"/>
</dbReference>
<dbReference type="STRING" id="869754.A0A1A0HKF5"/>
<gene>
    <name evidence="3" type="ORF">METBIDRAFT_30757</name>
</gene>
<evidence type="ECO:0000256" key="1">
    <source>
        <dbReference type="SAM" id="MobiDB-lite"/>
    </source>
</evidence>
<evidence type="ECO:0000313" key="3">
    <source>
        <dbReference type="EMBL" id="OBA24505.1"/>
    </source>
</evidence>
<dbReference type="Pfam" id="PF25995">
    <property type="entry name" value="STB6_N"/>
    <property type="match status" value="1"/>
</dbReference>
<dbReference type="GO" id="GO:0070822">
    <property type="term" value="C:Sin3-type complex"/>
    <property type="evidence" value="ECO:0007669"/>
    <property type="project" value="TreeGrafter"/>
</dbReference>
<name>A0A1A0HKF5_9ASCO</name>
<dbReference type="InterPro" id="IPR038919">
    <property type="entry name" value="STB2/STB2"/>
</dbReference>
<reference evidence="3 4" key="1">
    <citation type="submission" date="2016-05" db="EMBL/GenBank/DDBJ databases">
        <title>Comparative genomics of biotechnologically important yeasts.</title>
        <authorList>
            <consortium name="DOE Joint Genome Institute"/>
            <person name="Riley R."/>
            <person name="Haridas S."/>
            <person name="Wolfe K.H."/>
            <person name="Lopes M.R."/>
            <person name="Hittinger C.T."/>
            <person name="Goker M."/>
            <person name="Salamov A."/>
            <person name="Wisecaver J."/>
            <person name="Long T.M."/>
            <person name="Aerts A.L."/>
            <person name="Barry K."/>
            <person name="Choi C."/>
            <person name="Clum A."/>
            <person name="Coughlan A.Y."/>
            <person name="Deshpande S."/>
            <person name="Douglass A.P."/>
            <person name="Hanson S.J."/>
            <person name="Klenk H.-P."/>
            <person name="LaButti K."/>
            <person name="Lapidus A."/>
            <person name="Lindquist E."/>
            <person name="Lipzen A."/>
            <person name="Meier-kolthoff J.P."/>
            <person name="Ohm R.A."/>
            <person name="Otillar R.P."/>
            <person name="Pangilinan J."/>
            <person name="Peng Y."/>
            <person name="Rokas A."/>
            <person name="Rosa C.A."/>
            <person name="Scheuner C."/>
            <person name="Sibirny A.A."/>
            <person name="Slot J.C."/>
            <person name="Stielow J.B."/>
            <person name="Sun H."/>
            <person name="Kurtzman C.P."/>
            <person name="Blackwell M."/>
            <person name="Grigoriev I.V."/>
            <person name="Jeffries T.W."/>
        </authorList>
    </citation>
    <scope>NUCLEOTIDE SEQUENCE [LARGE SCALE GENOMIC DNA]</scope>
    <source>
        <strain evidence="3 4">NRRL YB-4993</strain>
    </source>
</reference>
<dbReference type="AlphaFoldDB" id="A0A1A0HKF5"/>
<organism evidence="3 4">
    <name type="scientific">Metschnikowia bicuspidata var. bicuspidata NRRL YB-4993</name>
    <dbReference type="NCBI Taxonomy" id="869754"/>
    <lineage>
        <taxon>Eukaryota</taxon>
        <taxon>Fungi</taxon>
        <taxon>Dikarya</taxon>
        <taxon>Ascomycota</taxon>
        <taxon>Saccharomycotina</taxon>
        <taxon>Pichiomycetes</taxon>
        <taxon>Metschnikowiaceae</taxon>
        <taxon>Metschnikowia</taxon>
    </lineage>
</organism>
<dbReference type="InterPro" id="IPR059025">
    <property type="entry name" value="STB6_N"/>
</dbReference>
<feature type="region of interest" description="Disordered" evidence="1">
    <location>
        <begin position="587"/>
        <end position="613"/>
    </location>
</feature>
<dbReference type="RefSeq" id="XP_018714986.1">
    <property type="nucleotide sequence ID" value="XM_018855698.1"/>
</dbReference>
<dbReference type="PANTHER" id="PTHR31011:SF2">
    <property type="entry name" value="PROTEIN STB2-RELATED"/>
    <property type="match status" value="1"/>
</dbReference>
<dbReference type="GeneID" id="30028674"/>
<dbReference type="OrthoDB" id="19806at2759"/>
<feature type="compositionally biased region" description="Polar residues" evidence="1">
    <location>
        <begin position="587"/>
        <end position="606"/>
    </location>
</feature>